<comment type="caution">
    <text evidence="18">The sequence shown here is derived from an EMBL/GenBank/DDBJ whole genome shotgun (WGS) entry which is preliminary data.</text>
</comment>
<dbReference type="GO" id="GO:0004843">
    <property type="term" value="F:cysteine-type deubiquitinase activity"/>
    <property type="evidence" value="ECO:0007669"/>
    <property type="project" value="UniProtKB-UniRule"/>
</dbReference>
<dbReference type="PROSITE" id="PS00973">
    <property type="entry name" value="USP_2"/>
    <property type="match status" value="1"/>
</dbReference>
<keyword evidence="3 14" id="KW-0645">Protease</keyword>
<comment type="catalytic activity">
    <reaction evidence="1 14">
        <text>Thiol-dependent hydrolysis of ester, thioester, amide, peptide and isopeptide bonds formed by the C-terminal Gly of ubiquitin (a 76-residue protein attached to proteins as an intracellular targeting signal).</text>
        <dbReference type="EC" id="3.4.19.12"/>
    </reaction>
</comment>
<dbReference type="Proteomes" id="UP001620626">
    <property type="component" value="Unassembled WGS sequence"/>
</dbReference>
<dbReference type="InterPro" id="IPR001607">
    <property type="entry name" value="Znf_UBP"/>
</dbReference>
<dbReference type="EMBL" id="JBICBT010001070">
    <property type="protein sequence ID" value="KAL3084714.1"/>
    <property type="molecule type" value="Genomic_DNA"/>
</dbReference>
<dbReference type="GO" id="GO:0008270">
    <property type="term" value="F:zinc ion binding"/>
    <property type="evidence" value="ECO:0007669"/>
    <property type="project" value="UniProtKB-KW"/>
</dbReference>
<dbReference type="InterPro" id="IPR013083">
    <property type="entry name" value="Znf_RING/FYVE/PHD"/>
</dbReference>
<dbReference type="SMART" id="SM00290">
    <property type="entry name" value="ZnF_UBP"/>
    <property type="match status" value="1"/>
</dbReference>
<dbReference type="PROSITE" id="PS50235">
    <property type="entry name" value="USP_3"/>
    <property type="match status" value="1"/>
</dbReference>
<evidence type="ECO:0000256" key="1">
    <source>
        <dbReference type="ARBA" id="ARBA00000707"/>
    </source>
</evidence>
<evidence type="ECO:0000256" key="6">
    <source>
        <dbReference type="ARBA" id="ARBA00022771"/>
    </source>
</evidence>
<feature type="active site" description="Proton acceptor" evidence="11">
    <location>
        <position position="691"/>
    </location>
</feature>
<evidence type="ECO:0000259" key="17">
    <source>
        <dbReference type="PROSITE" id="PS50271"/>
    </source>
</evidence>
<dbReference type="GO" id="GO:0006508">
    <property type="term" value="P:proteolysis"/>
    <property type="evidence" value="ECO:0007669"/>
    <property type="project" value="UniProtKB-KW"/>
</dbReference>
<keyword evidence="6 13" id="KW-0863">Zinc-finger</keyword>
<dbReference type="AlphaFoldDB" id="A0ABD2IXS4"/>
<evidence type="ECO:0000256" key="9">
    <source>
        <dbReference type="ARBA" id="ARBA00022807"/>
    </source>
</evidence>
<feature type="active site" description="Nucleophile" evidence="11">
    <location>
        <position position="322"/>
    </location>
</feature>
<proteinExistence type="inferred from homology"/>
<evidence type="ECO:0000313" key="18">
    <source>
        <dbReference type="EMBL" id="KAL3084714.1"/>
    </source>
</evidence>
<dbReference type="InterPro" id="IPR028889">
    <property type="entry name" value="USP"/>
</dbReference>
<comment type="similarity">
    <text evidence="2 14">Belongs to the peptidase C19 family.</text>
</comment>
<evidence type="ECO:0000259" key="15">
    <source>
        <dbReference type="PROSITE" id="PS50030"/>
    </source>
</evidence>
<dbReference type="InterPro" id="IPR016652">
    <property type="entry name" value="Ubiquitinyl_hydrolase"/>
</dbReference>
<dbReference type="PANTHER" id="PTHR24006:SF664">
    <property type="entry name" value="UBIQUITIN CARBOXYL-TERMINAL HYDROLASE"/>
    <property type="match status" value="1"/>
</dbReference>
<keyword evidence="10 12" id="KW-0862">Zinc</keyword>
<reference evidence="18 19" key="1">
    <citation type="submission" date="2024-10" db="EMBL/GenBank/DDBJ databases">
        <authorList>
            <person name="Kim D."/>
        </authorList>
    </citation>
    <scope>NUCLEOTIDE SEQUENCE [LARGE SCALE GENOMIC DNA]</scope>
    <source>
        <strain evidence="18">BH-2024</strain>
    </source>
</reference>
<evidence type="ECO:0000256" key="8">
    <source>
        <dbReference type="ARBA" id="ARBA00022801"/>
    </source>
</evidence>
<dbReference type="Gene3D" id="1.10.8.10">
    <property type="entry name" value="DNA helicase RuvA subunit, C-terminal domain"/>
    <property type="match status" value="1"/>
</dbReference>
<evidence type="ECO:0000256" key="13">
    <source>
        <dbReference type="PROSITE-ProRule" id="PRU00502"/>
    </source>
</evidence>
<evidence type="ECO:0000313" key="19">
    <source>
        <dbReference type="Proteomes" id="UP001620626"/>
    </source>
</evidence>
<dbReference type="PROSITE" id="PS50271">
    <property type="entry name" value="ZF_UBP"/>
    <property type="match status" value="1"/>
</dbReference>
<keyword evidence="7 14" id="KW-0833">Ubl conjugation pathway</keyword>
<keyword evidence="9 14" id="KW-0788">Thiol protease</keyword>
<evidence type="ECO:0000256" key="7">
    <source>
        <dbReference type="ARBA" id="ARBA00022786"/>
    </source>
</evidence>
<evidence type="ECO:0000256" key="2">
    <source>
        <dbReference type="ARBA" id="ARBA00009085"/>
    </source>
</evidence>
<feature type="domain" description="USP" evidence="16">
    <location>
        <begin position="313"/>
        <end position="730"/>
    </location>
</feature>
<dbReference type="PROSITE" id="PS00972">
    <property type="entry name" value="USP_1"/>
    <property type="match status" value="1"/>
</dbReference>
<feature type="binding site" evidence="12">
    <location>
        <position position="190"/>
    </location>
    <ligand>
        <name>Zn(2+)</name>
        <dbReference type="ChEBI" id="CHEBI:29105"/>
    </ligand>
</feature>
<organism evidence="18 19">
    <name type="scientific">Heterodera trifolii</name>
    <dbReference type="NCBI Taxonomy" id="157864"/>
    <lineage>
        <taxon>Eukaryota</taxon>
        <taxon>Metazoa</taxon>
        <taxon>Ecdysozoa</taxon>
        <taxon>Nematoda</taxon>
        <taxon>Chromadorea</taxon>
        <taxon>Rhabditida</taxon>
        <taxon>Tylenchina</taxon>
        <taxon>Tylenchomorpha</taxon>
        <taxon>Tylenchoidea</taxon>
        <taxon>Heteroderidae</taxon>
        <taxon>Heteroderinae</taxon>
        <taxon>Heterodera</taxon>
    </lineage>
</organism>
<dbReference type="InterPro" id="IPR018200">
    <property type="entry name" value="USP_CS"/>
</dbReference>
<evidence type="ECO:0000256" key="5">
    <source>
        <dbReference type="ARBA" id="ARBA00022737"/>
    </source>
</evidence>
<dbReference type="Pfam" id="PF17807">
    <property type="entry name" value="zf-UBP_var"/>
    <property type="match status" value="1"/>
</dbReference>
<evidence type="ECO:0000256" key="3">
    <source>
        <dbReference type="ARBA" id="ARBA00022670"/>
    </source>
</evidence>
<dbReference type="Pfam" id="PF00443">
    <property type="entry name" value="UCH"/>
    <property type="match status" value="1"/>
</dbReference>
<dbReference type="SUPFAM" id="SSF54001">
    <property type="entry name" value="Cysteine proteinases"/>
    <property type="match status" value="1"/>
</dbReference>
<dbReference type="EC" id="3.4.19.12" evidence="14"/>
<dbReference type="Pfam" id="PF02148">
    <property type="entry name" value="zf-UBP"/>
    <property type="match status" value="1"/>
</dbReference>
<dbReference type="InterPro" id="IPR001394">
    <property type="entry name" value="Peptidase_C19_UCH"/>
</dbReference>
<evidence type="ECO:0000259" key="16">
    <source>
        <dbReference type="PROSITE" id="PS50235"/>
    </source>
</evidence>
<evidence type="ECO:0000256" key="4">
    <source>
        <dbReference type="ARBA" id="ARBA00022723"/>
    </source>
</evidence>
<feature type="domain" description="UBP-type" evidence="17">
    <location>
        <begin position="162"/>
        <end position="271"/>
    </location>
</feature>
<accession>A0ABD2IXS4</accession>
<dbReference type="InterPro" id="IPR041432">
    <property type="entry name" value="UBP13_Znf-UBP_var"/>
</dbReference>
<keyword evidence="4 12" id="KW-0479">Metal-binding</keyword>
<evidence type="ECO:0000256" key="11">
    <source>
        <dbReference type="PIRSR" id="PIRSR016308-1"/>
    </source>
</evidence>
<feature type="binding site" evidence="12">
    <location>
        <position position="187"/>
    </location>
    <ligand>
        <name>Zn(2+)</name>
        <dbReference type="ChEBI" id="CHEBI:29105"/>
    </ligand>
</feature>
<dbReference type="PIRSF" id="PIRSF016308">
    <property type="entry name" value="UBP"/>
    <property type="match status" value="1"/>
</dbReference>
<dbReference type="PANTHER" id="PTHR24006">
    <property type="entry name" value="UBIQUITIN CARBOXYL-TERMINAL HYDROLASE"/>
    <property type="match status" value="1"/>
</dbReference>
<dbReference type="PROSITE" id="PS50030">
    <property type="entry name" value="UBA"/>
    <property type="match status" value="1"/>
</dbReference>
<gene>
    <name evidence="18" type="ORF">niasHT_031599</name>
</gene>
<name>A0ABD2IXS4_9BILA</name>
<dbReference type="InterPro" id="IPR050164">
    <property type="entry name" value="Peptidase_C19"/>
</dbReference>
<dbReference type="SUPFAM" id="SSF57850">
    <property type="entry name" value="RING/U-box"/>
    <property type="match status" value="1"/>
</dbReference>
<dbReference type="Gene3D" id="3.90.70.10">
    <property type="entry name" value="Cysteine proteinases"/>
    <property type="match status" value="1"/>
</dbReference>
<protein>
    <recommendedName>
        <fullName evidence="14">Ubiquitin carboxyl-terminal hydrolase</fullName>
        <ecNumber evidence="14">3.4.19.12</ecNumber>
    </recommendedName>
</protein>
<keyword evidence="19" id="KW-1185">Reference proteome</keyword>
<evidence type="ECO:0000256" key="12">
    <source>
        <dbReference type="PIRSR" id="PIRSR016308-3"/>
    </source>
</evidence>
<keyword evidence="5" id="KW-0677">Repeat</keyword>
<evidence type="ECO:0000256" key="14">
    <source>
        <dbReference type="RuleBase" id="RU366025"/>
    </source>
</evidence>
<dbReference type="Gene3D" id="3.30.40.10">
    <property type="entry name" value="Zinc/RING finger domain, C3HC4 (zinc finger)"/>
    <property type="match status" value="2"/>
</dbReference>
<keyword evidence="8 14" id="KW-0378">Hydrolase</keyword>
<sequence>MDSDAACKLFRTYLNEEKINLKCPERAELVFKDECLYCFHTSFSPGGLFVSLHTFAGVCVRHIKLLAEKTSSSLFLNIQQKFVELSEEPKDKKQSLGFDNEQQIKMEHSLRFYPPFTVPLPTTEGADAGIPKICDEIIAHVSAELQQRLKSGISEWDGEERMVSEAAEGLVQLLYDGPPISYSEWKCAQCGLKENLWLNLTDGAILCGRFSQTGTKSNGHARAHFCTTEYPLIVKLGTIENGDGDIYSYIEKAPVRDPWLGQHLAHFGLDIEKFHKTEKSALEKEMDANLKHEFSAIQEQGLDLVNVSGPGYTGLINLGSSCYINSALQVLLIVPDFVSAFTEEVLLRKQPLEIDGDFVAQLAKIFVAMKSGDYSGEDHKHGPVKDKGIRPMSFHRIVDRQPEFSTAKQQDVEAFVRFLFEKVDACSDFLSARNPVDAFRFCLITRTMDEGSNSALYSVRTENILSVAIPMDLCKESDTVVNGVRRKSVTLEQCLAPIFKEESIDDFSVWINKKCKGKQQQLMGSLPDFLLLRLQRFAFDEIRGMHKLDVDVHISDELDINAFFLTEEWHQNEQNWPFGNTTSLITNTRVCPELNHDIVNKLLLMGYTENAAKKAAFFTKNESSELAKNWILQHMDDTHLNDPHPMLTKQSTFPPTSSQGIDTCQEVRHGHGHYRLRAFISHIGSSPLSGHYVAHVKANNGQWHIFNDKKVAESQHPPKTLGYLYLFQRAA</sequence>
<evidence type="ECO:0000256" key="10">
    <source>
        <dbReference type="ARBA" id="ARBA00022833"/>
    </source>
</evidence>
<feature type="domain" description="UBA" evidence="15">
    <location>
        <begin position="593"/>
        <end position="634"/>
    </location>
</feature>
<dbReference type="InterPro" id="IPR038765">
    <property type="entry name" value="Papain-like_cys_pep_sf"/>
</dbReference>
<dbReference type="InterPro" id="IPR015940">
    <property type="entry name" value="UBA"/>
</dbReference>
<feature type="binding site" evidence="12">
    <location>
        <position position="220"/>
    </location>
    <ligand>
        <name>Zn(2+)</name>
        <dbReference type="ChEBI" id="CHEBI:29105"/>
    </ligand>
</feature>
<feature type="binding site" evidence="12">
    <location>
        <position position="207"/>
    </location>
    <ligand>
        <name>Zn(2+)</name>
        <dbReference type="ChEBI" id="CHEBI:29105"/>
    </ligand>
</feature>